<accession>A0ACB9C2A3</accession>
<protein>
    <submittedName>
        <fullName evidence="1">Uncharacterized protein</fullName>
    </submittedName>
</protein>
<comment type="caution">
    <text evidence="1">The sequence shown here is derived from an EMBL/GenBank/DDBJ whole genome shotgun (WGS) entry which is preliminary data.</text>
</comment>
<reference evidence="2" key="1">
    <citation type="journal article" date="2022" name="Mol. Ecol. Resour.">
        <title>The genomes of chicory, endive, great burdock and yacon provide insights into Asteraceae palaeo-polyploidization history and plant inulin production.</title>
        <authorList>
            <person name="Fan W."/>
            <person name="Wang S."/>
            <person name="Wang H."/>
            <person name="Wang A."/>
            <person name="Jiang F."/>
            <person name="Liu H."/>
            <person name="Zhao H."/>
            <person name="Xu D."/>
            <person name="Zhang Y."/>
        </authorList>
    </citation>
    <scope>NUCLEOTIDE SEQUENCE [LARGE SCALE GENOMIC DNA]</scope>
    <source>
        <strain evidence="2">cv. Niubang</strain>
    </source>
</reference>
<organism evidence="1 2">
    <name type="scientific">Arctium lappa</name>
    <name type="common">Greater burdock</name>
    <name type="synonym">Lappa major</name>
    <dbReference type="NCBI Taxonomy" id="4217"/>
    <lineage>
        <taxon>Eukaryota</taxon>
        <taxon>Viridiplantae</taxon>
        <taxon>Streptophyta</taxon>
        <taxon>Embryophyta</taxon>
        <taxon>Tracheophyta</taxon>
        <taxon>Spermatophyta</taxon>
        <taxon>Magnoliopsida</taxon>
        <taxon>eudicotyledons</taxon>
        <taxon>Gunneridae</taxon>
        <taxon>Pentapetalae</taxon>
        <taxon>asterids</taxon>
        <taxon>campanulids</taxon>
        <taxon>Asterales</taxon>
        <taxon>Asteraceae</taxon>
        <taxon>Carduoideae</taxon>
        <taxon>Cardueae</taxon>
        <taxon>Arctiinae</taxon>
        <taxon>Arctium</taxon>
    </lineage>
</organism>
<sequence length="265" mass="28700">MTKRKHGVHANISHLSRAQLPYYYSIHPDPNTPIIFITSIIHNYFPFSLSISILILPSYQIQFVALKVIMSGSSTVEIDFFRLRGEASVISPAPKKLSDRRDIQGVISKINPEILKTAIASASANTSFVANKSCPSPQRTQTQTLPVYSQDCGGVQIARGAAPLTIFYNGSVSVFEVSPDLAESIMRLAESGSSPGSKNAVESTAANSKPGPSPGNQNQAIAGSLNKDLPLSRKKSLRRFLEKRNERQASISPYAYSQGNASSQC</sequence>
<reference evidence="1 2" key="2">
    <citation type="journal article" date="2022" name="Mol. Ecol. Resour.">
        <title>The genomes of chicory, endive, great burdock and yacon provide insights into Asteraceae paleo-polyploidization history and plant inulin production.</title>
        <authorList>
            <person name="Fan W."/>
            <person name="Wang S."/>
            <person name="Wang H."/>
            <person name="Wang A."/>
            <person name="Jiang F."/>
            <person name="Liu H."/>
            <person name="Zhao H."/>
            <person name="Xu D."/>
            <person name="Zhang Y."/>
        </authorList>
    </citation>
    <scope>NUCLEOTIDE SEQUENCE [LARGE SCALE GENOMIC DNA]</scope>
    <source>
        <strain evidence="2">cv. Niubang</strain>
    </source>
</reference>
<dbReference type="EMBL" id="CM042051">
    <property type="protein sequence ID" value="KAI3728446.1"/>
    <property type="molecule type" value="Genomic_DNA"/>
</dbReference>
<evidence type="ECO:0000313" key="1">
    <source>
        <dbReference type="EMBL" id="KAI3728446.1"/>
    </source>
</evidence>
<dbReference type="Proteomes" id="UP001055879">
    <property type="component" value="Linkage Group LG05"/>
</dbReference>
<name>A0ACB9C2A3_ARCLA</name>
<gene>
    <name evidence="1" type="ORF">L6452_17083</name>
</gene>
<keyword evidence="2" id="KW-1185">Reference proteome</keyword>
<evidence type="ECO:0000313" key="2">
    <source>
        <dbReference type="Proteomes" id="UP001055879"/>
    </source>
</evidence>
<proteinExistence type="predicted"/>